<sequence length="117" mass="13592">MSRLRVQNQKSVLIGLNTSGTPWKWNGFPVLDLETTTRQLGYWVVNRDTIKDNWDIRIGKIQRRLKVATTMSNSDNTVQRVVLPSILYTGNIFTPKEVLAKLKNLHNQFDEDNKYKT</sequence>
<proteinExistence type="predicted"/>
<dbReference type="EMBL" id="NBNE01002977">
    <property type="protein sequence ID" value="OWZ08920.1"/>
    <property type="molecule type" value="Genomic_DNA"/>
</dbReference>
<dbReference type="Proteomes" id="UP000198211">
    <property type="component" value="Unassembled WGS sequence"/>
</dbReference>
<accession>A0A225VWI9</accession>
<name>A0A225VWI9_9STRA</name>
<gene>
    <name evidence="1" type="ORF">PHMEG_00018465</name>
</gene>
<protein>
    <submittedName>
        <fullName evidence="1">RxLR effector protein</fullName>
    </submittedName>
</protein>
<reference evidence="2" key="1">
    <citation type="submission" date="2017-03" db="EMBL/GenBank/DDBJ databases">
        <title>Phytopthora megakarya and P. palmivora, two closely related causual agents of cacao black pod achieved similar genome size and gene model numbers by different mechanisms.</title>
        <authorList>
            <person name="Ali S."/>
            <person name="Shao J."/>
            <person name="Larry D.J."/>
            <person name="Kronmiller B."/>
            <person name="Shen D."/>
            <person name="Strem M.D."/>
            <person name="Melnick R.L."/>
            <person name="Guiltinan M.J."/>
            <person name="Tyler B.M."/>
            <person name="Meinhardt L.W."/>
            <person name="Bailey B.A."/>
        </authorList>
    </citation>
    <scope>NUCLEOTIDE SEQUENCE [LARGE SCALE GENOMIC DNA]</scope>
    <source>
        <strain evidence="2">zdho120</strain>
    </source>
</reference>
<comment type="caution">
    <text evidence="1">The sequence shown here is derived from an EMBL/GenBank/DDBJ whole genome shotgun (WGS) entry which is preliminary data.</text>
</comment>
<keyword evidence="2" id="KW-1185">Reference proteome</keyword>
<dbReference type="AlphaFoldDB" id="A0A225VWI9"/>
<organism evidence="1 2">
    <name type="scientific">Phytophthora megakarya</name>
    <dbReference type="NCBI Taxonomy" id="4795"/>
    <lineage>
        <taxon>Eukaryota</taxon>
        <taxon>Sar</taxon>
        <taxon>Stramenopiles</taxon>
        <taxon>Oomycota</taxon>
        <taxon>Peronosporomycetes</taxon>
        <taxon>Peronosporales</taxon>
        <taxon>Peronosporaceae</taxon>
        <taxon>Phytophthora</taxon>
    </lineage>
</organism>
<evidence type="ECO:0000313" key="2">
    <source>
        <dbReference type="Proteomes" id="UP000198211"/>
    </source>
</evidence>
<evidence type="ECO:0000313" key="1">
    <source>
        <dbReference type="EMBL" id="OWZ08920.1"/>
    </source>
</evidence>